<keyword evidence="2" id="KW-0378">Hydrolase</keyword>
<dbReference type="CDD" id="cd00085">
    <property type="entry name" value="HNHc"/>
    <property type="match status" value="1"/>
</dbReference>
<organism evidence="2 3">
    <name type="scientific">Pseudohongiella spirulinae</name>
    <dbReference type="NCBI Taxonomy" id="1249552"/>
    <lineage>
        <taxon>Bacteria</taxon>
        <taxon>Pseudomonadati</taxon>
        <taxon>Pseudomonadota</taxon>
        <taxon>Gammaproteobacteria</taxon>
        <taxon>Pseudomonadales</taxon>
        <taxon>Pseudohongiellaceae</taxon>
        <taxon>Pseudohongiella</taxon>
    </lineage>
</organism>
<reference evidence="2 3" key="1">
    <citation type="submission" date="2015-11" db="EMBL/GenBank/DDBJ databases">
        <authorList>
            <person name="Zhang Y."/>
            <person name="Guo Z."/>
        </authorList>
    </citation>
    <scope>NUCLEOTIDE SEQUENCE [LARGE SCALE GENOMIC DNA]</scope>
    <source>
        <strain evidence="2 3">KCTC 32221</strain>
    </source>
</reference>
<evidence type="ECO:0000259" key="1">
    <source>
        <dbReference type="SMART" id="SM00507"/>
    </source>
</evidence>
<sequence>MSTLSAKAQLAFLEKIQRLFDEGEFTATYKFALMLTLTELAIERGTDDDAQLALPLDIVAERFMLLYWRQASTFGRATEDNKHGLLIQNLGKQAAVINRIRDIYHDVNGNPARAPGHRDWRKTVTSVRGIVHNMPLRHLQIIGGQNDRFLYDYPCLNKTLVLKRGVSHHLRRFSPLIQQLAKAGWIEHIRSNSRNASLLGKKDDLEAFMFGTPRAQLTKVAEDLTLRQNGRCFYCQKKLHDAVEVDHFIPWSRYPRDTAHNFVVAHRGCNNDKRDMLAAKKHLERWLERNDRCGHELGESLASHGFVADIGSSLEVARWAYGEAVRMQGIAWIAPRRQTEAIDPQYLAAFKC</sequence>
<feature type="domain" description="HNH nuclease" evidence="1">
    <location>
        <begin position="219"/>
        <end position="271"/>
    </location>
</feature>
<name>A0A0S2KHW2_9GAMM</name>
<keyword evidence="2" id="KW-0255">Endonuclease</keyword>
<dbReference type="Proteomes" id="UP000065641">
    <property type="component" value="Chromosome"/>
</dbReference>
<proteinExistence type="predicted"/>
<evidence type="ECO:0000313" key="3">
    <source>
        <dbReference type="Proteomes" id="UP000065641"/>
    </source>
</evidence>
<dbReference type="RefSeq" id="WP_058022995.1">
    <property type="nucleotide sequence ID" value="NZ_CP013189.1"/>
</dbReference>
<keyword evidence="2" id="KW-0540">Nuclease</keyword>
<protein>
    <submittedName>
        <fullName evidence="2">Endonuclease</fullName>
    </submittedName>
</protein>
<evidence type="ECO:0000313" key="2">
    <source>
        <dbReference type="EMBL" id="ALO47620.1"/>
    </source>
</evidence>
<dbReference type="STRING" id="1249552.PS2015_2995"/>
<dbReference type="Pfam" id="PF13395">
    <property type="entry name" value="HNH_4"/>
    <property type="match status" value="1"/>
</dbReference>
<dbReference type="SMART" id="SM00507">
    <property type="entry name" value="HNHc"/>
    <property type="match status" value="1"/>
</dbReference>
<dbReference type="AlphaFoldDB" id="A0A0S2KHW2"/>
<keyword evidence="3" id="KW-1185">Reference proteome</keyword>
<accession>A0A0S2KHW2</accession>
<dbReference type="InterPro" id="IPR003615">
    <property type="entry name" value="HNH_nuc"/>
</dbReference>
<dbReference type="Gene3D" id="1.10.30.50">
    <property type="match status" value="1"/>
</dbReference>
<gene>
    <name evidence="2" type="ORF">PS2015_2995</name>
</gene>
<dbReference type="KEGG" id="pspi:PS2015_2995"/>
<dbReference type="GO" id="GO:0004519">
    <property type="term" value="F:endonuclease activity"/>
    <property type="evidence" value="ECO:0007669"/>
    <property type="project" value="UniProtKB-KW"/>
</dbReference>
<dbReference type="PATRIC" id="fig|1249552.3.peg.3026"/>
<dbReference type="EMBL" id="CP013189">
    <property type="protein sequence ID" value="ALO47620.1"/>
    <property type="molecule type" value="Genomic_DNA"/>
</dbReference>